<dbReference type="AlphaFoldDB" id="A0A2H9ZW97"/>
<proteinExistence type="predicted"/>
<sequence length="318" mass="34631">MGNCLVLQDRNTTPTRRNLTGGVDSGELKTQLLSAILPTPTNFVEPNSSAGSGIRIKLVLSKQELREMIKHGGITLGSGIIPDLLTDGGCRDVEASDHDHKKERSLGWLPSLESIPEGNDLSLEINFLFSTNIGLIMELQIIGVERSNTSNYYNKLPCDACANGPQMQAKLPVSTKKAEPHLLHEHRFSNLRPPEFALRHSATSARLAVRSSSGTSDRSNVEQSLHSFKSSSCPQISGTRTTPAASSHWSRFSLLPPPGDMLPGRRSPSSKLLAWGMSVQLCFSMAATMRNGGGGVLRSNECAEKRSEEQGKKKRCIW</sequence>
<keyword evidence="2" id="KW-1185">Reference proteome</keyword>
<organism evidence="1 2">
    <name type="scientific">Apostasia shenzhenica</name>
    <dbReference type="NCBI Taxonomy" id="1088818"/>
    <lineage>
        <taxon>Eukaryota</taxon>
        <taxon>Viridiplantae</taxon>
        <taxon>Streptophyta</taxon>
        <taxon>Embryophyta</taxon>
        <taxon>Tracheophyta</taxon>
        <taxon>Spermatophyta</taxon>
        <taxon>Magnoliopsida</taxon>
        <taxon>Liliopsida</taxon>
        <taxon>Asparagales</taxon>
        <taxon>Orchidaceae</taxon>
        <taxon>Apostasioideae</taxon>
        <taxon>Apostasia</taxon>
    </lineage>
</organism>
<gene>
    <name evidence="1" type="ORF">AXF42_Ash014742</name>
</gene>
<dbReference type="EMBL" id="KZ453122">
    <property type="protein sequence ID" value="PKA47546.1"/>
    <property type="molecule type" value="Genomic_DNA"/>
</dbReference>
<name>A0A2H9ZW97_9ASPA</name>
<evidence type="ECO:0000313" key="1">
    <source>
        <dbReference type="EMBL" id="PKA47546.1"/>
    </source>
</evidence>
<protein>
    <submittedName>
        <fullName evidence="1">Uncharacterized protein</fullName>
    </submittedName>
</protein>
<reference evidence="1 2" key="1">
    <citation type="journal article" date="2017" name="Nature">
        <title>The Apostasia genome and the evolution of orchids.</title>
        <authorList>
            <person name="Zhang G.Q."/>
            <person name="Liu K.W."/>
            <person name="Li Z."/>
            <person name="Lohaus R."/>
            <person name="Hsiao Y.Y."/>
            <person name="Niu S.C."/>
            <person name="Wang J.Y."/>
            <person name="Lin Y.C."/>
            <person name="Xu Q."/>
            <person name="Chen L.J."/>
            <person name="Yoshida K."/>
            <person name="Fujiwara S."/>
            <person name="Wang Z.W."/>
            <person name="Zhang Y.Q."/>
            <person name="Mitsuda N."/>
            <person name="Wang M."/>
            <person name="Liu G.H."/>
            <person name="Pecoraro L."/>
            <person name="Huang H.X."/>
            <person name="Xiao X.J."/>
            <person name="Lin M."/>
            <person name="Wu X.Y."/>
            <person name="Wu W.L."/>
            <person name="Chen Y.Y."/>
            <person name="Chang S.B."/>
            <person name="Sakamoto S."/>
            <person name="Ohme-Takagi M."/>
            <person name="Yagi M."/>
            <person name="Zeng S.J."/>
            <person name="Shen C.Y."/>
            <person name="Yeh C.M."/>
            <person name="Luo Y.B."/>
            <person name="Tsai W.C."/>
            <person name="Van de Peer Y."/>
            <person name="Liu Z.J."/>
        </authorList>
    </citation>
    <scope>NUCLEOTIDE SEQUENCE [LARGE SCALE GENOMIC DNA]</scope>
    <source>
        <strain evidence="2">cv. Shenzhen</strain>
        <tissue evidence="1">Stem</tissue>
    </source>
</reference>
<dbReference type="OrthoDB" id="1688863at2759"/>
<evidence type="ECO:0000313" key="2">
    <source>
        <dbReference type="Proteomes" id="UP000236161"/>
    </source>
</evidence>
<accession>A0A2H9ZW97</accession>
<dbReference type="Proteomes" id="UP000236161">
    <property type="component" value="Unassembled WGS sequence"/>
</dbReference>